<dbReference type="Gene3D" id="3.30.470.20">
    <property type="entry name" value="ATP-grasp fold, B domain"/>
    <property type="match status" value="1"/>
</dbReference>
<evidence type="ECO:0000313" key="2">
    <source>
        <dbReference type="EMBL" id="MEE6263728.1"/>
    </source>
</evidence>
<evidence type="ECO:0000256" key="1">
    <source>
        <dbReference type="SAM" id="MobiDB-lite"/>
    </source>
</evidence>
<dbReference type="EMBL" id="JAZGQK010000042">
    <property type="protein sequence ID" value="MEE6263728.1"/>
    <property type="molecule type" value="Genomic_DNA"/>
</dbReference>
<protein>
    <submittedName>
        <fullName evidence="2">STM4014 family protein</fullName>
    </submittedName>
</protein>
<dbReference type="InterPro" id="IPR047778">
    <property type="entry name" value="STM4014-like"/>
</dbReference>
<accession>A0ABU7S4K7</accession>
<dbReference type="RefSeq" id="WP_331218543.1">
    <property type="nucleotide sequence ID" value="NZ_JAZGQK010000042.1"/>
</dbReference>
<evidence type="ECO:0000313" key="3">
    <source>
        <dbReference type="Proteomes" id="UP001332243"/>
    </source>
</evidence>
<name>A0ABU7S4K7_9ACTN</name>
<keyword evidence="3" id="KW-1185">Reference proteome</keyword>
<proteinExistence type="predicted"/>
<reference evidence="2 3" key="1">
    <citation type="submission" date="2024-01" db="EMBL/GenBank/DDBJ databases">
        <title>Genome insights into Plantactinospora sonchi sp. nov.</title>
        <authorList>
            <person name="Wang L."/>
        </authorList>
    </citation>
    <scope>NUCLEOTIDE SEQUENCE [LARGE SCALE GENOMIC DNA]</scope>
    <source>
        <strain evidence="2 3">NEAU-QY2</strain>
    </source>
</reference>
<dbReference type="NCBIfam" id="NF038074">
    <property type="entry name" value="fam_STM4014"/>
    <property type="match status" value="1"/>
</dbReference>
<feature type="region of interest" description="Disordered" evidence="1">
    <location>
        <begin position="353"/>
        <end position="405"/>
    </location>
</feature>
<sequence>MTGSAPLVVVGNPENRRVTLFRAAATEAGIPVSVLPWRQLAAGPVRLPAGATVRIDSPGEDAEVDRLLRGADRPAEHGEIVGLGRWYAGLRAALRRLAVAADNAGATLLNAPDEILAMFDKRACHARLVSAGVPVPPALPRSPVDYLGLRAAMRAVGWSRVFVKPAHGSSASGVLAVQTAPGGRIRATTPVELAPDGRLFNSLRVRDYTDERDVAAIVDRLAPDGLHVERWFPKVGLADRTIDLRVLVIAGTPGHIVVRASRGPLTNLHLGNARGDLDAVRAAMGAPAYEAALHSCVSAAACFPGSQHAGVDLLIGTDWRRHAVAEVNAFGDLLPGVLDRFGRDSYAAALHALRTGRRPTTGRRPASAGSGPTGQRRQTSGPARETARHERDSNRGDAMTVGRTA</sequence>
<dbReference type="Proteomes" id="UP001332243">
    <property type="component" value="Unassembled WGS sequence"/>
</dbReference>
<dbReference type="SUPFAM" id="SSF56059">
    <property type="entry name" value="Glutathione synthetase ATP-binding domain-like"/>
    <property type="match status" value="1"/>
</dbReference>
<comment type="caution">
    <text evidence="2">The sequence shown here is derived from an EMBL/GenBank/DDBJ whole genome shotgun (WGS) entry which is preliminary data.</text>
</comment>
<feature type="compositionally biased region" description="Basic and acidic residues" evidence="1">
    <location>
        <begin position="385"/>
        <end position="395"/>
    </location>
</feature>
<organism evidence="2 3">
    <name type="scientific">Plantactinospora sonchi</name>
    <dbReference type="NCBI Taxonomy" id="1544735"/>
    <lineage>
        <taxon>Bacteria</taxon>
        <taxon>Bacillati</taxon>
        <taxon>Actinomycetota</taxon>
        <taxon>Actinomycetes</taxon>
        <taxon>Micromonosporales</taxon>
        <taxon>Micromonosporaceae</taxon>
        <taxon>Plantactinospora</taxon>
    </lineage>
</organism>
<gene>
    <name evidence="2" type="ORF">V1633_35185</name>
</gene>